<feature type="compositionally biased region" description="Low complexity" evidence="1">
    <location>
        <begin position="213"/>
        <end position="228"/>
    </location>
</feature>
<feature type="compositionally biased region" description="Basic and acidic residues" evidence="1">
    <location>
        <begin position="289"/>
        <end position="301"/>
    </location>
</feature>
<evidence type="ECO:0008006" key="4">
    <source>
        <dbReference type="Google" id="ProtNLM"/>
    </source>
</evidence>
<evidence type="ECO:0000313" key="3">
    <source>
        <dbReference type="Proteomes" id="UP000557566"/>
    </source>
</evidence>
<dbReference type="OrthoDB" id="5407351at2759"/>
<gene>
    <name evidence="2" type="ORF">G6O67_006075</name>
</gene>
<dbReference type="AlphaFoldDB" id="A0A8H4PNS5"/>
<evidence type="ECO:0000313" key="2">
    <source>
        <dbReference type="EMBL" id="KAF4507444.1"/>
    </source>
</evidence>
<feature type="compositionally biased region" description="Basic and acidic residues" evidence="1">
    <location>
        <begin position="14"/>
        <end position="32"/>
    </location>
</feature>
<protein>
    <recommendedName>
        <fullName evidence="4">Peroxin 20</fullName>
    </recommendedName>
</protein>
<evidence type="ECO:0000256" key="1">
    <source>
        <dbReference type="SAM" id="MobiDB-lite"/>
    </source>
</evidence>
<feature type="region of interest" description="Disordered" evidence="1">
    <location>
        <begin position="1"/>
        <end position="76"/>
    </location>
</feature>
<keyword evidence="3" id="KW-1185">Reference proteome</keyword>
<comment type="caution">
    <text evidence="2">The sequence shown here is derived from an EMBL/GenBank/DDBJ whole genome shotgun (WGS) entry which is preliminary data.</text>
</comment>
<reference evidence="2 3" key="1">
    <citation type="journal article" date="2020" name="Genome Biol. Evol.">
        <title>A new high-quality draft genome assembly of the Chinese cordyceps Ophiocordyceps sinensis.</title>
        <authorList>
            <person name="Shu R."/>
            <person name="Zhang J."/>
            <person name="Meng Q."/>
            <person name="Zhang H."/>
            <person name="Zhou G."/>
            <person name="Li M."/>
            <person name="Wu P."/>
            <person name="Zhao Y."/>
            <person name="Chen C."/>
            <person name="Qin Q."/>
        </authorList>
    </citation>
    <scope>NUCLEOTIDE SEQUENCE [LARGE SCALE GENOMIC DNA]</scope>
    <source>
        <strain evidence="2 3">IOZ07</strain>
    </source>
</reference>
<dbReference type="Proteomes" id="UP000557566">
    <property type="component" value="Unassembled WGS sequence"/>
</dbReference>
<name>A0A8H4PNS5_9HYPO</name>
<feature type="region of interest" description="Disordered" evidence="1">
    <location>
        <begin position="326"/>
        <end position="347"/>
    </location>
</feature>
<dbReference type="EMBL" id="JAAVMX010000006">
    <property type="protein sequence ID" value="KAF4507444.1"/>
    <property type="molecule type" value="Genomic_DNA"/>
</dbReference>
<proteinExistence type="predicted"/>
<feature type="region of interest" description="Disordered" evidence="1">
    <location>
        <begin position="207"/>
        <end position="301"/>
    </location>
</feature>
<accession>A0A8H4PNS5</accession>
<organism evidence="2 3">
    <name type="scientific">Ophiocordyceps sinensis</name>
    <dbReference type="NCBI Taxonomy" id="72228"/>
    <lineage>
        <taxon>Eukaryota</taxon>
        <taxon>Fungi</taxon>
        <taxon>Dikarya</taxon>
        <taxon>Ascomycota</taxon>
        <taxon>Pezizomycotina</taxon>
        <taxon>Sordariomycetes</taxon>
        <taxon>Hypocreomycetidae</taxon>
        <taxon>Hypocreales</taxon>
        <taxon>Ophiocordycipitaceae</taxon>
        <taxon>Ophiocordyceps</taxon>
    </lineage>
</organism>
<sequence>MAEASCSGGTPFKRLIDHQSRDVSHHQDRLVDRSGVGPPASFRSAPRHATPGQQSFGALMNEPPSAASTFSTLPPDPAGRLGFHAAALQSPPAHPELAPARASPAPDVSGWAADFSRFSSQQQMRPTAPAIHMAHQRPPSMLNFRAAFGQPGLAFAPTLDRGSMAPAPLLESGFDQEMARWMASHGGGNMSDVDAAMDQMARELELNKSTLPETSTVEFSTESSVTQEAAPVTHFTDLDTPELGKLSLQEPATGPQIPLLAPQVPEPARHDQQAADEAAAQDKSAVSEAAERLLESVQHEDGEKWQNSVFLSLMRDFRDGRKDIVENEIRQTAGPGGDEAAEDQALT</sequence>